<evidence type="ECO:0000313" key="15">
    <source>
        <dbReference type="EMBL" id="TIC34171.1"/>
    </source>
</evidence>
<dbReference type="EMBL" id="SPRC01000025">
    <property type="protein sequence ID" value="TIB78587.1"/>
    <property type="molecule type" value="Genomic_DNA"/>
</dbReference>
<comment type="cofactor">
    <cofactor evidence="9">
        <name>Zn(2+)</name>
        <dbReference type="ChEBI" id="CHEBI:29105"/>
    </cofactor>
    <text evidence="9">Binds 2 Zn(2+) ions.</text>
</comment>
<evidence type="ECO:0000256" key="6">
    <source>
        <dbReference type="ARBA" id="ARBA00022833"/>
    </source>
</evidence>
<dbReference type="Gene3D" id="3.40.720.10">
    <property type="entry name" value="Alkaline Phosphatase, subunit A"/>
    <property type="match status" value="1"/>
</dbReference>
<evidence type="ECO:0000313" key="14">
    <source>
        <dbReference type="EMBL" id="TIC00430.1"/>
    </source>
</evidence>
<reference evidence="16 17" key="1">
    <citation type="submission" date="2019-03" db="EMBL/GenBank/DDBJ databases">
        <title>Sequencing 25 genomes of Wallemia mellicola.</title>
        <authorList>
            <person name="Gostincar C."/>
        </authorList>
    </citation>
    <scope>NUCLEOTIDE SEQUENCE [LARGE SCALE GENOMIC DNA]</scope>
    <source>
        <strain evidence="14 17">EXF-1262</strain>
        <strain evidence="13 18">EXF-6152</strain>
        <strain evidence="15 16">EXF-8738</strain>
    </source>
</reference>
<name>A0A4T0Q156_9BASI</name>
<feature type="binding site" evidence="9">
    <location>
        <position position="139"/>
    </location>
    <ligand>
        <name>Mg(2+)</name>
        <dbReference type="ChEBI" id="CHEBI:18420"/>
    </ligand>
</feature>
<dbReference type="EMBL" id="SPRO01000002">
    <property type="protein sequence ID" value="TIC34171.1"/>
    <property type="molecule type" value="Genomic_DNA"/>
</dbReference>
<dbReference type="PRINTS" id="PR00113">
    <property type="entry name" value="ALKPHPHTASE"/>
</dbReference>
<dbReference type="PROSITE" id="PS00123">
    <property type="entry name" value="ALKALINE_PHOSPHATASE"/>
    <property type="match status" value="1"/>
</dbReference>
<evidence type="ECO:0000256" key="12">
    <source>
        <dbReference type="SAM" id="SignalP"/>
    </source>
</evidence>
<dbReference type="AlphaFoldDB" id="A0A4T0Q156"/>
<comment type="similarity">
    <text evidence="1 10">Belongs to the alkaline phosphatase family.</text>
</comment>
<organism evidence="15 16">
    <name type="scientific">Wallemia mellicola</name>
    <dbReference type="NCBI Taxonomy" id="1708541"/>
    <lineage>
        <taxon>Eukaryota</taxon>
        <taxon>Fungi</taxon>
        <taxon>Dikarya</taxon>
        <taxon>Basidiomycota</taxon>
        <taxon>Wallemiomycotina</taxon>
        <taxon>Wallemiomycetes</taxon>
        <taxon>Wallemiales</taxon>
        <taxon>Wallemiaceae</taxon>
        <taxon>Wallemia</taxon>
    </lineage>
</organism>
<dbReference type="EC" id="3.1.3.1" evidence="2 11"/>
<keyword evidence="12" id="KW-0732">Signal</keyword>
<feature type="chain" id="PRO_5044609240" description="Alkaline phosphatase" evidence="12">
    <location>
        <begin position="19"/>
        <end position="496"/>
    </location>
</feature>
<dbReference type="EMBL" id="SPRH01000023">
    <property type="protein sequence ID" value="TIC00430.1"/>
    <property type="molecule type" value="Genomic_DNA"/>
</dbReference>
<evidence type="ECO:0000256" key="3">
    <source>
        <dbReference type="ARBA" id="ARBA00022553"/>
    </source>
</evidence>
<dbReference type="Pfam" id="PF00245">
    <property type="entry name" value="Alk_phosphatase"/>
    <property type="match status" value="1"/>
</dbReference>
<evidence type="ECO:0000313" key="13">
    <source>
        <dbReference type="EMBL" id="TIB78587.1"/>
    </source>
</evidence>
<dbReference type="SMART" id="SM00098">
    <property type="entry name" value="alkPPc"/>
    <property type="match status" value="1"/>
</dbReference>
<keyword evidence="6 9" id="KW-0862">Zinc</keyword>
<feature type="binding site" evidence="9">
    <location>
        <position position="427"/>
    </location>
    <ligand>
        <name>Zn(2+)</name>
        <dbReference type="ChEBI" id="CHEBI:29105"/>
        <label>2</label>
    </ligand>
</feature>
<evidence type="ECO:0000256" key="4">
    <source>
        <dbReference type="ARBA" id="ARBA00022723"/>
    </source>
</evidence>
<dbReference type="Proteomes" id="UP000310685">
    <property type="component" value="Unassembled WGS sequence"/>
</dbReference>
<feature type="signal peptide" evidence="12">
    <location>
        <begin position="1"/>
        <end position="18"/>
    </location>
</feature>
<keyword evidence="7 9" id="KW-0460">Magnesium</keyword>
<dbReference type="PANTHER" id="PTHR11596">
    <property type="entry name" value="ALKALINE PHOSPHATASE"/>
    <property type="match status" value="1"/>
</dbReference>
<feature type="binding site" evidence="9">
    <location>
        <position position="34"/>
    </location>
    <ligand>
        <name>Mg(2+)</name>
        <dbReference type="ChEBI" id="CHEBI:18420"/>
    </ligand>
</feature>
<dbReference type="GO" id="GO:0000329">
    <property type="term" value="C:fungal-type vacuole membrane"/>
    <property type="evidence" value="ECO:0007669"/>
    <property type="project" value="TreeGrafter"/>
</dbReference>
<evidence type="ECO:0000313" key="18">
    <source>
        <dbReference type="Proteomes" id="UP000310685"/>
    </source>
</evidence>
<feature type="binding site" evidence="9">
    <location>
        <position position="34"/>
    </location>
    <ligand>
        <name>Zn(2+)</name>
        <dbReference type="ChEBI" id="CHEBI:29105"/>
        <label>2</label>
    </ligand>
</feature>
<evidence type="ECO:0000256" key="11">
    <source>
        <dbReference type="RuleBase" id="RU003947"/>
    </source>
</evidence>
<dbReference type="Proteomes" id="UP000305647">
    <property type="component" value="Unassembled WGS sequence"/>
</dbReference>
<feature type="binding site" evidence="9">
    <location>
        <position position="323"/>
    </location>
    <ligand>
        <name>Zn(2+)</name>
        <dbReference type="ChEBI" id="CHEBI:29105"/>
        <label>2</label>
    </ligand>
</feature>
<dbReference type="SUPFAM" id="SSF53649">
    <property type="entry name" value="Alkaline phosphatase-like"/>
    <property type="match status" value="1"/>
</dbReference>
<dbReference type="Proteomes" id="UP000307169">
    <property type="component" value="Unassembled WGS sequence"/>
</dbReference>
<feature type="active site" description="Phosphoserine intermediate" evidence="8">
    <location>
        <position position="86"/>
    </location>
</feature>
<dbReference type="GO" id="GO:0004035">
    <property type="term" value="F:alkaline phosphatase activity"/>
    <property type="evidence" value="ECO:0007669"/>
    <property type="project" value="UniProtKB-EC"/>
</dbReference>
<comment type="caution">
    <text evidence="15">The sequence shown here is derived from an EMBL/GenBank/DDBJ whole genome shotgun (WGS) entry which is preliminary data.</text>
</comment>
<evidence type="ECO:0000256" key="2">
    <source>
        <dbReference type="ARBA" id="ARBA00012647"/>
    </source>
</evidence>
<evidence type="ECO:0000313" key="16">
    <source>
        <dbReference type="Proteomes" id="UP000305647"/>
    </source>
</evidence>
<dbReference type="InterPro" id="IPR001952">
    <property type="entry name" value="Alkaline_phosphatase"/>
</dbReference>
<protein>
    <recommendedName>
        <fullName evidence="2 11">Alkaline phosphatase</fullName>
        <ecNumber evidence="2 11">3.1.3.1</ecNumber>
    </recommendedName>
</protein>
<comment type="catalytic activity">
    <reaction evidence="11">
        <text>a phosphate monoester + H2O = an alcohol + phosphate</text>
        <dbReference type="Rhea" id="RHEA:15017"/>
        <dbReference type="ChEBI" id="CHEBI:15377"/>
        <dbReference type="ChEBI" id="CHEBI:30879"/>
        <dbReference type="ChEBI" id="CHEBI:43474"/>
        <dbReference type="ChEBI" id="CHEBI:67140"/>
        <dbReference type="EC" id="3.1.3.1"/>
    </reaction>
</comment>
<dbReference type="InterPro" id="IPR017850">
    <property type="entry name" value="Alkaline_phosphatase_core_sf"/>
</dbReference>
<comment type="cofactor">
    <cofactor evidence="9">
        <name>Mg(2+)</name>
        <dbReference type="ChEBI" id="CHEBI:18420"/>
    </cofactor>
    <text evidence="9">Binds 1 Mg(2+) ion.</text>
</comment>
<dbReference type="InterPro" id="IPR018299">
    <property type="entry name" value="Alkaline_phosphatase_AS"/>
</dbReference>
<dbReference type="PANTHER" id="PTHR11596:SF5">
    <property type="entry name" value="ALKALINE PHOSPHATASE"/>
    <property type="match status" value="1"/>
</dbReference>
<evidence type="ECO:0000256" key="9">
    <source>
        <dbReference type="PIRSR" id="PIRSR601952-2"/>
    </source>
</evidence>
<dbReference type="GO" id="GO:0046872">
    <property type="term" value="F:metal ion binding"/>
    <property type="evidence" value="ECO:0007669"/>
    <property type="project" value="UniProtKB-KW"/>
</dbReference>
<evidence type="ECO:0000256" key="1">
    <source>
        <dbReference type="ARBA" id="ARBA00005984"/>
    </source>
</evidence>
<dbReference type="CDD" id="cd16012">
    <property type="entry name" value="ALP"/>
    <property type="match status" value="1"/>
</dbReference>
<feature type="binding site" evidence="9">
    <location>
        <position position="322"/>
    </location>
    <ligand>
        <name>Zn(2+)</name>
        <dbReference type="ChEBI" id="CHEBI:29105"/>
        <label>2</label>
    </ligand>
</feature>
<keyword evidence="5 11" id="KW-0378">Hydrolase</keyword>
<accession>A0A4T0Q156</accession>
<keyword evidence="4 9" id="KW-0479">Metal-binding</keyword>
<proteinExistence type="inferred from homology"/>
<feature type="binding site" evidence="9">
    <location>
        <position position="283"/>
    </location>
    <ligand>
        <name>Zn(2+)</name>
        <dbReference type="ChEBI" id="CHEBI:29105"/>
        <label>2</label>
    </ligand>
</feature>
<dbReference type="Gene3D" id="1.10.60.40">
    <property type="match status" value="1"/>
</dbReference>
<keyword evidence="3" id="KW-0597">Phosphoprotein</keyword>
<feature type="binding site" evidence="9">
    <location>
        <position position="137"/>
    </location>
    <ligand>
        <name>Mg(2+)</name>
        <dbReference type="ChEBI" id="CHEBI:18420"/>
    </ligand>
</feature>
<sequence length="496" mass="54020">MKLPTSISLFCALALVSAQPTNKEQKNVILSISDGLGLPGLTMSREYVRNLETNGNFLNYTYQLPLDDDMVGSLRTSSANTYITDSAAAGTAMATGKKTLNNALGVDVDGNAIGSVLEAAKLAGMHTALVTNSYVSDATPGAFNVHSQSRDDYWFIAEQILGFRGALGIPAADIVIGGGYCPFIPKSAEGSCRPDDRDLLQEAQEKGWTVARTIEELNEADSAPLIGVFDEKAMNYTLDLSEDEPSLMQMAEKALEILIKLSNEDGKGFFIMVEEGIIDYAGHDNDPVAHVSSTLNHMNVHVRIKELLKQINGETLVVATSDHDTGQLGLGTSLPTDAELGEYQWKPEVLANAKHSGDYISKRLRELTEITSDVIIDAFKQYSGIEDPTEEEIKRVLDAEGSSSGLSDAFNIAVSNRARVGWTTRAHTAADVPVYCYGSKYCDQFKGSIENTELPQLIEDYLKLDINNVSEMIKDFNTNATEILGRDTNDRDVNHQ</sequence>
<feature type="binding site" evidence="9">
    <location>
        <position position="274"/>
    </location>
    <ligand>
        <name>Mg(2+)</name>
        <dbReference type="ChEBI" id="CHEBI:18420"/>
    </ligand>
</feature>
<evidence type="ECO:0000256" key="8">
    <source>
        <dbReference type="PIRSR" id="PIRSR601952-1"/>
    </source>
</evidence>
<evidence type="ECO:0000313" key="17">
    <source>
        <dbReference type="Proteomes" id="UP000307169"/>
    </source>
</evidence>
<feature type="binding site" evidence="9">
    <location>
        <position position="279"/>
    </location>
    <ligand>
        <name>Zn(2+)</name>
        <dbReference type="ChEBI" id="CHEBI:29105"/>
        <label>2</label>
    </ligand>
</feature>
<gene>
    <name evidence="15" type="ORF">E3Q10_00288</name>
    <name evidence="14" type="ORF">E3Q17_02214</name>
    <name evidence="13" type="ORF">E3Q22_02529</name>
</gene>
<evidence type="ECO:0000256" key="7">
    <source>
        <dbReference type="ARBA" id="ARBA00022842"/>
    </source>
</evidence>
<evidence type="ECO:0000256" key="10">
    <source>
        <dbReference type="RuleBase" id="RU003946"/>
    </source>
</evidence>
<evidence type="ECO:0000256" key="5">
    <source>
        <dbReference type="ARBA" id="ARBA00022801"/>
    </source>
</evidence>